<name>A0A0V1HJK8_9BILA</name>
<comment type="caution">
    <text evidence="1">The sequence shown here is derived from an EMBL/GenBank/DDBJ whole genome shotgun (WGS) entry which is preliminary data.</text>
</comment>
<dbReference type="Proteomes" id="UP000055024">
    <property type="component" value="Unassembled WGS sequence"/>
</dbReference>
<reference evidence="1 2" key="1">
    <citation type="submission" date="2015-01" db="EMBL/GenBank/DDBJ databases">
        <title>Evolution of Trichinella species and genotypes.</title>
        <authorList>
            <person name="Korhonen P.K."/>
            <person name="Edoardo P."/>
            <person name="Giuseppe L.R."/>
            <person name="Gasser R.B."/>
        </authorList>
    </citation>
    <scope>NUCLEOTIDE SEQUENCE [LARGE SCALE GENOMIC DNA]</scope>
    <source>
        <strain evidence="1">ISS1029</strain>
    </source>
</reference>
<dbReference type="AlphaFoldDB" id="A0A0V1HJK8"/>
<evidence type="ECO:0000313" key="1">
    <source>
        <dbReference type="EMBL" id="KRZ10511.1"/>
    </source>
</evidence>
<evidence type="ECO:0000313" key="2">
    <source>
        <dbReference type="Proteomes" id="UP000055024"/>
    </source>
</evidence>
<accession>A0A0V1HJK8</accession>
<protein>
    <submittedName>
        <fullName evidence="1">Uncharacterized protein</fullName>
    </submittedName>
</protein>
<organism evidence="1 2">
    <name type="scientific">Trichinella zimbabwensis</name>
    <dbReference type="NCBI Taxonomy" id="268475"/>
    <lineage>
        <taxon>Eukaryota</taxon>
        <taxon>Metazoa</taxon>
        <taxon>Ecdysozoa</taxon>
        <taxon>Nematoda</taxon>
        <taxon>Enoplea</taxon>
        <taxon>Dorylaimia</taxon>
        <taxon>Trichinellida</taxon>
        <taxon>Trichinellidae</taxon>
        <taxon>Trichinella</taxon>
    </lineage>
</organism>
<gene>
    <name evidence="1" type="ORF">T11_587</name>
</gene>
<keyword evidence="2" id="KW-1185">Reference proteome</keyword>
<dbReference type="EMBL" id="JYDP01000059">
    <property type="protein sequence ID" value="KRZ10511.1"/>
    <property type="molecule type" value="Genomic_DNA"/>
</dbReference>
<sequence>MVYDSGRHPSLRDVLDAIVLRVVMASYMRKTADPPNLAQYGIRDSRCDISKTFVFYFLLSRYVANKIIFSSSDLSEASSAWNHFACW</sequence>
<proteinExistence type="predicted"/>